<dbReference type="SUPFAM" id="SSF111369">
    <property type="entry name" value="HlyD-like secretion proteins"/>
    <property type="match status" value="1"/>
</dbReference>
<name>A0ABY8GYM1_9BURK</name>
<evidence type="ECO:0000313" key="10">
    <source>
        <dbReference type="Proteomes" id="UP001214170"/>
    </source>
</evidence>
<dbReference type="Gene3D" id="1.10.287.470">
    <property type="entry name" value="Helix hairpin bin"/>
    <property type="match status" value="1"/>
</dbReference>
<dbReference type="InterPro" id="IPR058626">
    <property type="entry name" value="MdtA-like_b-barrel"/>
</dbReference>
<sequence length="409" mass="43051">MKNEMKRRLRVTAVAAALGLTLVLAGCGGESPNQAQADTPRRVQVVEVQTQRYALSSTLPGRVEPVRVAEVRARVAGIVLTRNFEEGADVKAGDVLFRIDPAPFKAALSRAQGELAKADAAVADARAILKRYTPLVKIEAVSQQDFDTATTTLKSAQAARRSAQADVETAQLNLDYATVKAPISGRIGRAQVTEGALVGQNEATAMATIQQLDPIYVDFNQPVADMLRMRAALQNGSLGQGEGANISITIDGTEQRRSGKLLFSDIAVDRSTGQVSVRGEFSNPDVLLLPGMYVRVETQQGVDPDAILVPQRAVTRSTDGKPQVMLVGKDDVVESRAVQTGTMRGSDWHIVDGLAVGDRVIVGGVSAAVPGQKVSVAPAAEQARVAAAKQAGSQASAQANSQASDHAAN</sequence>
<evidence type="ECO:0000313" key="9">
    <source>
        <dbReference type="EMBL" id="WFP09593.1"/>
    </source>
</evidence>
<dbReference type="InterPro" id="IPR058625">
    <property type="entry name" value="MdtA-like_BSH"/>
</dbReference>
<dbReference type="NCBIfam" id="TIGR01730">
    <property type="entry name" value="RND_mfp"/>
    <property type="match status" value="1"/>
</dbReference>
<keyword evidence="4" id="KW-0732">Signal</keyword>
<evidence type="ECO:0000259" key="7">
    <source>
        <dbReference type="Pfam" id="PF25944"/>
    </source>
</evidence>
<dbReference type="Gene3D" id="2.40.30.170">
    <property type="match status" value="1"/>
</dbReference>
<keyword evidence="10" id="KW-1185">Reference proteome</keyword>
<dbReference type="Pfam" id="PF25944">
    <property type="entry name" value="Beta-barrel_RND"/>
    <property type="match status" value="1"/>
</dbReference>
<dbReference type="Pfam" id="PF25876">
    <property type="entry name" value="HH_MFP_RND"/>
    <property type="match status" value="1"/>
</dbReference>
<dbReference type="PANTHER" id="PTHR30158:SF24">
    <property type="entry name" value="HLYD FAMILY SECRETION PROTEIN"/>
    <property type="match status" value="1"/>
</dbReference>
<evidence type="ECO:0000256" key="1">
    <source>
        <dbReference type="ARBA" id="ARBA00004196"/>
    </source>
</evidence>
<feature type="domain" description="Multidrug resistance protein MdtA-like barrel-sandwich hybrid" evidence="6">
    <location>
        <begin position="67"/>
        <end position="210"/>
    </location>
</feature>
<dbReference type="Gene3D" id="2.40.420.20">
    <property type="match status" value="1"/>
</dbReference>
<feature type="chain" id="PRO_5046448167" evidence="4">
    <location>
        <begin position="38"/>
        <end position="409"/>
    </location>
</feature>
<protein>
    <submittedName>
        <fullName evidence="9">Efflux RND transporter periplasmic adaptor subunit</fullName>
    </submittedName>
</protein>
<evidence type="ECO:0000256" key="4">
    <source>
        <dbReference type="SAM" id="SignalP"/>
    </source>
</evidence>
<reference evidence="9 10" key="1">
    <citation type="submission" date="2023-03" db="EMBL/GenBank/DDBJ databases">
        <title>Achromobacter spanius LIG8.</title>
        <authorList>
            <person name="Shrestha S."/>
        </authorList>
    </citation>
    <scope>NUCLEOTIDE SEQUENCE [LARGE SCALE GENOMIC DNA]</scope>
    <source>
        <strain evidence="9 10">LIG8</strain>
    </source>
</reference>
<evidence type="ECO:0000256" key="2">
    <source>
        <dbReference type="ARBA" id="ARBA00009477"/>
    </source>
</evidence>
<feature type="domain" description="Multidrug resistance protein MdtA-like alpha-helical hairpin" evidence="5">
    <location>
        <begin position="108"/>
        <end position="177"/>
    </location>
</feature>
<feature type="region of interest" description="Disordered" evidence="3">
    <location>
        <begin position="388"/>
        <end position="409"/>
    </location>
</feature>
<evidence type="ECO:0000256" key="3">
    <source>
        <dbReference type="SAM" id="MobiDB-lite"/>
    </source>
</evidence>
<comment type="subcellular location">
    <subcellularLocation>
        <location evidence="1">Cell envelope</location>
    </subcellularLocation>
</comment>
<feature type="domain" description="Multidrug resistance protein MdtA-like beta-barrel" evidence="7">
    <location>
        <begin position="214"/>
        <end position="301"/>
    </location>
</feature>
<dbReference type="Gene3D" id="2.40.50.100">
    <property type="match status" value="1"/>
</dbReference>
<accession>A0ABY8GYM1</accession>
<organism evidence="9 10">
    <name type="scientific">Achromobacter spanius</name>
    <dbReference type="NCBI Taxonomy" id="217203"/>
    <lineage>
        <taxon>Bacteria</taxon>
        <taxon>Pseudomonadati</taxon>
        <taxon>Pseudomonadota</taxon>
        <taxon>Betaproteobacteria</taxon>
        <taxon>Burkholderiales</taxon>
        <taxon>Alcaligenaceae</taxon>
        <taxon>Achromobacter</taxon>
    </lineage>
</organism>
<dbReference type="PANTHER" id="PTHR30158">
    <property type="entry name" value="ACRA/E-RELATED COMPONENT OF DRUG EFFLUX TRANSPORTER"/>
    <property type="match status" value="1"/>
</dbReference>
<feature type="domain" description="Multidrug resistance protein MdtA-like C-terminal permuted SH3" evidence="8">
    <location>
        <begin position="305"/>
        <end position="365"/>
    </location>
</feature>
<evidence type="ECO:0000259" key="5">
    <source>
        <dbReference type="Pfam" id="PF25876"/>
    </source>
</evidence>
<dbReference type="RefSeq" id="WP_268077652.1">
    <property type="nucleotide sequence ID" value="NZ_CP106885.1"/>
</dbReference>
<dbReference type="Proteomes" id="UP001214170">
    <property type="component" value="Chromosome"/>
</dbReference>
<dbReference type="PROSITE" id="PS51257">
    <property type="entry name" value="PROKAR_LIPOPROTEIN"/>
    <property type="match status" value="1"/>
</dbReference>
<dbReference type="InterPro" id="IPR058627">
    <property type="entry name" value="MdtA-like_C"/>
</dbReference>
<comment type="similarity">
    <text evidence="2">Belongs to the membrane fusion protein (MFP) (TC 8.A.1) family.</text>
</comment>
<gene>
    <name evidence="9" type="ORF">P8T11_06870</name>
</gene>
<dbReference type="InterPro" id="IPR006143">
    <property type="entry name" value="RND_pump_MFP"/>
</dbReference>
<dbReference type="EMBL" id="CP121261">
    <property type="protein sequence ID" value="WFP09593.1"/>
    <property type="molecule type" value="Genomic_DNA"/>
</dbReference>
<proteinExistence type="inferred from homology"/>
<dbReference type="InterPro" id="IPR058624">
    <property type="entry name" value="MdtA-like_HH"/>
</dbReference>
<feature type="signal peptide" evidence="4">
    <location>
        <begin position="1"/>
        <end position="37"/>
    </location>
</feature>
<dbReference type="Pfam" id="PF25917">
    <property type="entry name" value="BSH_RND"/>
    <property type="match status" value="1"/>
</dbReference>
<dbReference type="Pfam" id="PF25967">
    <property type="entry name" value="RND-MFP_C"/>
    <property type="match status" value="1"/>
</dbReference>
<evidence type="ECO:0000259" key="6">
    <source>
        <dbReference type="Pfam" id="PF25917"/>
    </source>
</evidence>
<evidence type="ECO:0000259" key="8">
    <source>
        <dbReference type="Pfam" id="PF25967"/>
    </source>
</evidence>